<name>A0A5K7XC21_9BACT</name>
<dbReference type="KEGG" id="lpav:PLANPX_3972"/>
<keyword evidence="2 4" id="KW-0479">Metal-binding</keyword>
<feature type="region of interest" description="Disordered" evidence="5">
    <location>
        <begin position="1017"/>
        <end position="1038"/>
    </location>
</feature>
<dbReference type="PANTHER" id="PTHR35889:SF3">
    <property type="entry name" value="F-BOX DOMAIN-CONTAINING PROTEIN"/>
    <property type="match status" value="1"/>
</dbReference>
<dbReference type="GO" id="GO:0020037">
    <property type="term" value="F:heme binding"/>
    <property type="evidence" value="ECO:0007669"/>
    <property type="project" value="InterPro"/>
</dbReference>
<dbReference type="PANTHER" id="PTHR35889">
    <property type="entry name" value="CYCLOINULO-OLIGOSACCHARIDE FRUCTANOTRANSFERASE-RELATED"/>
    <property type="match status" value="1"/>
</dbReference>
<protein>
    <recommendedName>
        <fullName evidence="7">Cytochrome c domain-containing protein</fullName>
    </recommendedName>
</protein>
<evidence type="ECO:0000313" key="8">
    <source>
        <dbReference type="EMBL" id="BBO34360.1"/>
    </source>
</evidence>
<dbReference type="Pfam" id="PF07635">
    <property type="entry name" value="PSCyt1"/>
    <property type="match status" value="1"/>
</dbReference>
<evidence type="ECO:0000256" key="5">
    <source>
        <dbReference type="SAM" id="MobiDB-lite"/>
    </source>
</evidence>
<evidence type="ECO:0000313" key="9">
    <source>
        <dbReference type="Proteomes" id="UP000326837"/>
    </source>
</evidence>
<dbReference type="GO" id="GO:0046872">
    <property type="term" value="F:metal ion binding"/>
    <property type="evidence" value="ECO:0007669"/>
    <property type="project" value="UniProtKB-KW"/>
</dbReference>
<evidence type="ECO:0000256" key="1">
    <source>
        <dbReference type="ARBA" id="ARBA00022617"/>
    </source>
</evidence>
<sequence>MLFSSRRWFELLCCAAAFALWLGLGARDAAADEARPPVDFTRDVRPILAANCLHCHGQDPSHREADLRLDVFEAAGGDGVSGAASVIVRGTPAESELIARITSDDESLIMPPIDSGKKLKTEEIETLRRWVEQGAEFKPHWAFVAPVKPAAPAVSDVAWVKNPIDAFVLNRLDRENLKPSPAATPQTLLRRLSLDLTGLPPTLEELSEFEAELATAEALAGKSSADATTANVASAYGRQVDRLLASPAYGERWARLWLDAARYADSDGFEKDKPRFVWMYRDWVIDSFNADMPYDQFVVEQVAGDLLPNATQDQRVATGYLRNSMINEEGGIDPEQFRMEAMYDRIDAIGKGVLGLTVQCAQCHTHKYDPITHTDYYQLFAFLNNCDEGQTSAYTDGELAEWAATRELIERLENQLKTATPDWKDKLAAWEASVTDDSSQWTVVRPELDASGGQKHYLLKDGSVLAAGYAPTKHATEFTVTLDADAKVSAVRLELLNDPNLPHGGPGRSIDGMFGLTEMRVATNFAAEPNKRVEQKIVSATADVNPPGRPLDVAFDDQSKQRRVTGPIEYAIDGDNLTAWSGDIGPGRSNVPHQAVFVLEKPIEAKAGTKLTFTLVQQHGGWNSDANQNNNLGRFRFAVTGADGAKADAIPAAVRKILAVPAAERSLQQEAELFSYWRTTVADFAETNRRLDALWLSHPRGTTQLVLAEREQRRPTHRLERGNFLQPAEEVTPGTPSFLHPLAAEQPTRLDFARWLVDPKSPTAARAAVNRIWQAYFGSGLVTTAEDLGTQGDLPTHPDLLDWLACELMEHGWSQKHIHRLIVSSATYQQAAAASPELLARDPANQLLARGPRYRVDAETVRDVSLAVSGLLTQKIGGPSVYPPAPEFLFQPPTSYGPKIWDYDAGADKYRRALYTFRYRSVPYPAFESFDAPRGDVACVRRPRSNTPLQALTTLNESLYLECARELARRIVVEGGQVDEERIRYAVRRCLSRSPSPAELATLAKFLGEQKQRFQADGADPGQLLSDDDGQKLKPLPGNAAPADLAAWTALARVVLNLDETITKE</sequence>
<gene>
    <name evidence="8" type="ORF">PLANPX_3972</name>
</gene>
<dbReference type="PROSITE" id="PS51007">
    <property type="entry name" value="CYTC"/>
    <property type="match status" value="1"/>
</dbReference>
<dbReference type="Pfam" id="PF07583">
    <property type="entry name" value="PSCyt2"/>
    <property type="match status" value="1"/>
</dbReference>
<keyword evidence="6" id="KW-0732">Signal</keyword>
<dbReference type="InterPro" id="IPR022655">
    <property type="entry name" value="DUF1553"/>
</dbReference>
<accession>A0A5K7XC21</accession>
<dbReference type="Pfam" id="PF07587">
    <property type="entry name" value="PSD1"/>
    <property type="match status" value="1"/>
</dbReference>
<organism evidence="8 9">
    <name type="scientific">Lacipirellula parvula</name>
    <dbReference type="NCBI Taxonomy" id="2650471"/>
    <lineage>
        <taxon>Bacteria</taxon>
        <taxon>Pseudomonadati</taxon>
        <taxon>Planctomycetota</taxon>
        <taxon>Planctomycetia</taxon>
        <taxon>Pirellulales</taxon>
        <taxon>Lacipirellulaceae</taxon>
        <taxon>Lacipirellula</taxon>
    </lineage>
</organism>
<dbReference type="RefSeq" id="WP_152099948.1">
    <property type="nucleotide sequence ID" value="NZ_AP021861.1"/>
</dbReference>
<dbReference type="AlphaFoldDB" id="A0A5K7XC21"/>
<evidence type="ECO:0000256" key="6">
    <source>
        <dbReference type="SAM" id="SignalP"/>
    </source>
</evidence>
<dbReference type="InterPro" id="IPR011444">
    <property type="entry name" value="DUF1549"/>
</dbReference>
<dbReference type="GO" id="GO:0009055">
    <property type="term" value="F:electron transfer activity"/>
    <property type="evidence" value="ECO:0007669"/>
    <property type="project" value="InterPro"/>
</dbReference>
<dbReference type="InterPro" id="IPR036909">
    <property type="entry name" value="Cyt_c-like_dom_sf"/>
</dbReference>
<evidence type="ECO:0000259" key="7">
    <source>
        <dbReference type="PROSITE" id="PS51007"/>
    </source>
</evidence>
<keyword evidence="1 4" id="KW-0349">Heme</keyword>
<evidence type="ECO:0000256" key="3">
    <source>
        <dbReference type="ARBA" id="ARBA00023004"/>
    </source>
</evidence>
<dbReference type="InterPro" id="IPR009056">
    <property type="entry name" value="Cyt_c-like_dom"/>
</dbReference>
<feature type="signal peptide" evidence="6">
    <location>
        <begin position="1"/>
        <end position="19"/>
    </location>
</feature>
<feature type="chain" id="PRO_5024872621" description="Cytochrome c domain-containing protein" evidence="6">
    <location>
        <begin position="20"/>
        <end position="1065"/>
    </location>
</feature>
<dbReference type="InterPro" id="IPR011429">
    <property type="entry name" value="Cyt_c_Planctomycete-type"/>
</dbReference>
<reference evidence="9" key="1">
    <citation type="submission" date="2019-10" db="EMBL/GenBank/DDBJ databases">
        <title>Lacipirellula parvula gen. nov., sp. nov., representing a lineage of planctomycetes widespread in freshwater anoxic habitats, and description of the family Lacipirellulaceae.</title>
        <authorList>
            <person name="Dedysh S.N."/>
            <person name="Kulichevskaya I.S."/>
            <person name="Beletsky A.V."/>
            <person name="Rakitin A.L."/>
            <person name="Mardanov A.V."/>
            <person name="Ivanova A.A."/>
            <person name="Saltykova V.X."/>
            <person name="Rijpstra W.I.C."/>
            <person name="Sinninghe Damste J.S."/>
            <person name="Ravin N.V."/>
        </authorList>
    </citation>
    <scope>NUCLEOTIDE SEQUENCE [LARGE SCALE GENOMIC DNA]</scope>
    <source>
        <strain evidence="9">PX69</strain>
    </source>
</reference>
<evidence type="ECO:0000256" key="2">
    <source>
        <dbReference type="ARBA" id="ARBA00022723"/>
    </source>
</evidence>
<dbReference type="EMBL" id="AP021861">
    <property type="protein sequence ID" value="BBO34360.1"/>
    <property type="molecule type" value="Genomic_DNA"/>
</dbReference>
<proteinExistence type="predicted"/>
<keyword evidence="3 4" id="KW-0408">Iron</keyword>
<evidence type="ECO:0000256" key="4">
    <source>
        <dbReference type="PROSITE-ProRule" id="PRU00433"/>
    </source>
</evidence>
<dbReference type="Proteomes" id="UP000326837">
    <property type="component" value="Chromosome"/>
</dbReference>
<feature type="domain" description="Cytochrome c" evidence="7">
    <location>
        <begin position="31"/>
        <end position="135"/>
    </location>
</feature>
<dbReference type="SUPFAM" id="SSF46626">
    <property type="entry name" value="Cytochrome c"/>
    <property type="match status" value="1"/>
</dbReference>
<keyword evidence="9" id="KW-1185">Reference proteome</keyword>